<gene>
    <name evidence="2" type="ORF">CMUS01_10982</name>
</gene>
<name>A0A8H6K1L5_9PEZI</name>
<evidence type="ECO:0000256" key="1">
    <source>
        <dbReference type="SAM" id="MobiDB-lite"/>
    </source>
</evidence>
<dbReference type="Proteomes" id="UP000639643">
    <property type="component" value="Unassembled WGS sequence"/>
</dbReference>
<proteinExistence type="predicted"/>
<accession>A0A8H6K1L5</accession>
<organism evidence="2 3">
    <name type="scientific">Colletotrichum musicola</name>
    <dbReference type="NCBI Taxonomy" id="2175873"/>
    <lineage>
        <taxon>Eukaryota</taxon>
        <taxon>Fungi</taxon>
        <taxon>Dikarya</taxon>
        <taxon>Ascomycota</taxon>
        <taxon>Pezizomycotina</taxon>
        <taxon>Sordariomycetes</taxon>
        <taxon>Hypocreomycetidae</taxon>
        <taxon>Glomerellales</taxon>
        <taxon>Glomerellaceae</taxon>
        <taxon>Colletotrichum</taxon>
        <taxon>Colletotrichum orchidearum species complex</taxon>
    </lineage>
</organism>
<reference evidence="2" key="1">
    <citation type="journal article" date="2020" name="Phytopathology">
        <title>Genome Sequence Resources of Colletotrichum truncatum, C. plurivorum, C. musicola, and C. sojae: Four Species Pathogenic to Soybean (Glycine max).</title>
        <authorList>
            <person name="Rogerio F."/>
            <person name="Boufleur T.R."/>
            <person name="Ciampi-Guillardi M."/>
            <person name="Sukno S.A."/>
            <person name="Thon M.R."/>
            <person name="Massola Junior N.S."/>
            <person name="Baroncelli R."/>
        </authorList>
    </citation>
    <scope>NUCLEOTIDE SEQUENCE</scope>
    <source>
        <strain evidence="2">LFN0074</strain>
    </source>
</reference>
<keyword evidence="3" id="KW-1185">Reference proteome</keyword>
<feature type="compositionally biased region" description="Basic residues" evidence="1">
    <location>
        <begin position="120"/>
        <end position="132"/>
    </location>
</feature>
<dbReference type="AlphaFoldDB" id="A0A8H6K1L5"/>
<sequence>MNPCVRLAPDSDVGQDIDDVVAPRGPSTSHITFIFKGLSPGRVELVRPLRGLQSHETRGCYHKRQQNADSQFPVFYPDKMASRTPGEDPKAMASPQRSIATSHNLTLWQIEALEQQPLKLSHRTNQRRKRSGNSKGMQTPLSLSLRIAVDLSLRLAGMDKTLLQLPRGPEVPKLYKKKGQDNVE</sequence>
<protein>
    <submittedName>
        <fullName evidence="2">Uncharacterized protein</fullName>
    </submittedName>
</protein>
<evidence type="ECO:0000313" key="2">
    <source>
        <dbReference type="EMBL" id="KAF6822698.1"/>
    </source>
</evidence>
<comment type="caution">
    <text evidence="2">The sequence shown here is derived from an EMBL/GenBank/DDBJ whole genome shotgun (WGS) entry which is preliminary data.</text>
</comment>
<dbReference type="EMBL" id="WIGM01000532">
    <property type="protein sequence ID" value="KAF6822698.1"/>
    <property type="molecule type" value="Genomic_DNA"/>
</dbReference>
<feature type="region of interest" description="Disordered" evidence="1">
    <location>
        <begin position="118"/>
        <end position="139"/>
    </location>
</feature>
<evidence type="ECO:0000313" key="3">
    <source>
        <dbReference type="Proteomes" id="UP000639643"/>
    </source>
</evidence>